<name>A0A917AC20_9RHOB</name>
<keyword evidence="1" id="KW-0812">Transmembrane</keyword>
<sequence>MFSNSGILGLGRATPPAERVSTVMTSWGYIIRNRDHDVSRAALIERICLLAGAALVIPGAWHWAFNSAGSNLSRMDQHILLAVSVIIAGLLFLWISNRGLREELHIDRANKQVRVMSVNRLGQTKMKSRYDFDAIESVFAKKSDEGEIELCRRLAGLEEIFANCANTPLAPKLAQRGFHVVGDTPTLGEWKQVKRG</sequence>
<evidence type="ECO:0000256" key="1">
    <source>
        <dbReference type="SAM" id="Phobius"/>
    </source>
</evidence>
<accession>A0A917AC20</accession>
<dbReference type="Proteomes" id="UP000606730">
    <property type="component" value="Unassembled WGS sequence"/>
</dbReference>
<evidence type="ECO:0000313" key="3">
    <source>
        <dbReference type="Proteomes" id="UP000606730"/>
    </source>
</evidence>
<reference evidence="2" key="1">
    <citation type="journal article" date="2014" name="Int. J. Syst. Evol. Microbiol.">
        <title>Complete genome sequence of Corynebacterium casei LMG S-19264T (=DSM 44701T), isolated from a smear-ripened cheese.</title>
        <authorList>
            <consortium name="US DOE Joint Genome Institute (JGI-PGF)"/>
            <person name="Walter F."/>
            <person name="Albersmeier A."/>
            <person name="Kalinowski J."/>
            <person name="Ruckert C."/>
        </authorList>
    </citation>
    <scope>NUCLEOTIDE SEQUENCE</scope>
    <source>
        <strain evidence="2">CGMCC 1.16012</strain>
    </source>
</reference>
<gene>
    <name evidence="2" type="ORF">GCM10011517_05140</name>
</gene>
<dbReference type="RefSeq" id="WP_095596570.1">
    <property type="nucleotide sequence ID" value="NZ_BMKN01000001.1"/>
</dbReference>
<protein>
    <submittedName>
        <fullName evidence="2">Uncharacterized protein</fullName>
    </submittedName>
</protein>
<evidence type="ECO:0000313" key="2">
    <source>
        <dbReference type="EMBL" id="GGE40429.1"/>
    </source>
</evidence>
<dbReference type="AlphaFoldDB" id="A0A917AC20"/>
<keyword evidence="3" id="KW-1185">Reference proteome</keyword>
<organism evidence="2 3">
    <name type="scientific">Actibacterium pelagium</name>
    <dbReference type="NCBI Taxonomy" id="2029103"/>
    <lineage>
        <taxon>Bacteria</taxon>
        <taxon>Pseudomonadati</taxon>
        <taxon>Pseudomonadota</taxon>
        <taxon>Alphaproteobacteria</taxon>
        <taxon>Rhodobacterales</taxon>
        <taxon>Roseobacteraceae</taxon>
        <taxon>Actibacterium</taxon>
    </lineage>
</organism>
<dbReference type="EMBL" id="BMKN01000001">
    <property type="protein sequence ID" value="GGE40429.1"/>
    <property type="molecule type" value="Genomic_DNA"/>
</dbReference>
<feature type="transmembrane region" description="Helical" evidence="1">
    <location>
        <begin position="47"/>
        <end position="65"/>
    </location>
</feature>
<keyword evidence="1" id="KW-0472">Membrane</keyword>
<feature type="transmembrane region" description="Helical" evidence="1">
    <location>
        <begin position="77"/>
        <end position="95"/>
    </location>
</feature>
<comment type="caution">
    <text evidence="2">The sequence shown here is derived from an EMBL/GenBank/DDBJ whole genome shotgun (WGS) entry which is preliminary data.</text>
</comment>
<proteinExistence type="predicted"/>
<keyword evidence="1" id="KW-1133">Transmembrane helix</keyword>
<reference evidence="2" key="2">
    <citation type="submission" date="2020-09" db="EMBL/GenBank/DDBJ databases">
        <authorList>
            <person name="Sun Q."/>
            <person name="Zhou Y."/>
        </authorList>
    </citation>
    <scope>NUCLEOTIDE SEQUENCE</scope>
    <source>
        <strain evidence="2">CGMCC 1.16012</strain>
    </source>
</reference>
<dbReference type="OrthoDB" id="7863202at2"/>